<name>A0A0H5QDK5_NEIMI</name>
<sequence>MKNTFGFFSESRSVQAAEIVCNSLKAAAEVTMKCPNRDVAGGRNHQCCRLPYF</sequence>
<dbReference type="EMBL" id="CVTF01000079">
    <property type="protein sequence ID" value="CRY99621.1"/>
    <property type="molecule type" value="Genomic_DNA"/>
</dbReference>
<reference evidence="1 2" key="1">
    <citation type="submission" date="2014-11" db="EMBL/GenBank/DDBJ databases">
        <authorList>
            <person name="Diene M.Seydina."/>
        </authorList>
    </citation>
    <scope>NUCLEOTIDE SEQUENCE [LARGE SCALE GENOMIC DNA]</scope>
    <source>
        <strain evidence="1 2">Neisseria meningitidis CHUV</strain>
    </source>
</reference>
<evidence type="ECO:0000313" key="1">
    <source>
        <dbReference type="EMBL" id="CRY99621.1"/>
    </source>
</evidence>
<protein>
    <submittedName>
        <fullName evidence="1">Uncharacterized protein</fullName>
    </submittedName>
</protein>
<dbReference type="Proteomes" id="UP000182715">
    <property type="component" value="Unassembled WGS sequence"/>
</dbReference>
<organism evidence="1 2">
    <name type="scientific">Neisseria meningitidis serogroup B</name>
    <dbReference type="NCBI Taxonomy" id="491"/>
    <lineage>
        <taxon>Bacteria</taxon>
        <taxon>Pseudomonadati</taxon>
        <taxon>Pseudomonadota</taxon>
        <taxon>Betaproteobacteria</taxon>
        <taxon>Neisseriales</taxon>
        <taxon>Neisseriaceae</taxon>
        <taxon>Neisseria</taxon>
    </lineage>
</organism>
<accession>A0A0H5QDK5</accession>
<dbReference type="AlphaFoldDB" id="A0A0H5QDK5"/>
<evidence type="ECO:0000313" key="2">
    <source>
        <dbReference type="Proteomes" id="UP000182715"/>
    </source>
</evidence>
<proteinExistence type="predicted"/>